<dbReference type="KEGG" id="ure:UREG_04491"/>
<dbReference type="Proteomes" id="UP000002058">
    <property type="component" value="Unassembled WGS sequence"/>
</dbReference>
<evidence type="ECO:0000313" key="1">
    <source>
        <dbReference type="EMBL" id="EEP79645.1"/>
    </source>
</evidence>
<reference evidence="2" key="1">
    <citation type="journal article" date="2009" name="Genome Res.">
        <title>Comparative genomic analyses of the human fungal pathogens Coccidioides and their relatives.</title>
        <authorList>
            <person name="Sharpton T.J."/>
            <person name="Stajich J.E."/>
            <person name="Rounsley S.D."/>
            <person name="Gardner M.J."/>
            <person name="Wortman J.R."/>
            <person name="Jordar V.S."/>
            <person name="Maiti R."/>
            <person name="Kodira C.D."/>
            <person name="Neafsey D.E."/>
            <person name="Zeng Q."/>
            <person name="Hung C.-Y."/>
            <person name="McMahan C."/>
            <person name="Muszewska A."/>
            <person name="Grynberg M."/>
            <person name="Mandel M.A."/>
            <person name="Kellner E.M."/>
            <person name="Barker B.M."/>
            <person name="Galgiani J.N."/>
            <person name="Orbach M.J."/>
            <person name="Kirkland T.N."/>
            <person name="Cole G.T."/>
            <person name="Henn M.R."/>
            <person name="Birren B.W."/>
            <person name="Taylor J.W."/>
        </authorList>
    </citation>
    <scope>NUCLEOTIDE SEQUENCE [LARGE SCALE GENOMIC DNA]</scope>
    <source>
        <strain evidence="2">UAMH 1704</strain>
    </source>
</reference>
<dbReference type="AlphaFoldDB" id="C4JPA9"/>
<dbReference type="EMBL" id="CH476616">
    <property type="protein sequence ID" value="EEP79645.1"/>
    <property type="molecule type" value="Genomic_DNA"/>
</dbReference>
<dbReference type="VEuPathDB" id="FungiDB:UREG_04491"/>
<dbReference type="GeneID" id="8442355"/>
<gene>
    <name evidence="1" type="ORF">UREG_04491</name>
</gene>
<dbReference type="InParanoid" id="C4JPA9"/>
<proteinExistence type="predicted"/>
<protein>
    <submittedName>
        <fullName evidence="1">Uncharacterized protein</fullName>
    </submittedName>
</protein>
<sequence length="121" mass="13482">MRSKSQGAGGWRIQKASLLAHRLPMLDGYDASRRASRCKDGPWACLNHGRRSSICILMYIYMQTKLEFGHVQLLVQSAGQILFLPEAHLESEHPKATGTESSQLLAWALHGPKADIRQIGE</sequence>
<organism evidence="1 2">
    <name type="scientific">Uncinocarpus reesii (strain UAMH 1704)</name>
    <dbReference type="NCBI Taxonomy" id="336963"/>
    <lineage>
        <taxon>Eukaryota</taxon>
        <taxon>Fungi</taxon>
        <taxon>Dikarya</taxon>
        <taxon>Ascomycota</taxon>
        <taxon>Pezizomycotina</taxon>
        <taxon>Eurotiomycetes</taxon>
        <taxon>Eurotiomycetidae</taxon>
        <taxon>Onygenales</taxon>
        <taxon>Onygenaceae</taxon>
        <taxon>Uncinocarpus</taxon>
    </lineage>
</organism>
<accession>C4JPA9</accession>
<keyword evidence="2" id="KW-1185">Reference proteome</keyword>
<name>C4JPA9_UNCRE</name>
<dbReference type="HOGENOM" id="CLU_2039808_0_0_1"/>
<evidence type="ECO:0000313" key="2">
    <source>
        <dbReference type="Proteomes" id="UP000002058"/>
    </source>
</evidence>
<dbReference type="RefSeq" id="XP_002544974.1">
    <property type="nucleotide sequence ID" value="XM_002544928.1"/>
</dbReference>